<sequence length="52" mass="5653">MTTPVHSHFSDSWWDDSAVDDDDQPAGFNLWALIVLLALSPGVGVLLTILTD</sequence>
<name>A0A6J4P376_9BURK</name>
<keyword evidence="1" id="KW-0812">Transmembrane</keyword>
<keyword evidence="1" id="KW-0472">Membrane</keyword>
<dbReference type="EMBL" id="CADCUX010000239">
    <property type="protein sequence ID" value="CAA9403094.1"/>
    <property type="molecule type" value="Genomic_DNA"/>
</dbReference>
<feature type="transmembrane region" description="Helical" evidence="1">
    <location>
        <begin position="30"/>
        <end position="50"/>
    </location>
</feature>
<accession>A0A6J4P376</accession>
<proteinExistence type="predicted"/>
<keyword evidence="1" id="KW-1133">Transmembrane helix</keyword>
<protein>
    <submittedName>
        <fullName evidence="2">Uncharacterized protein</fullName>
    </submittedName>
</protein>
<organism evidence="2">
    <name type="scientific">uncultured Ramlibacter sp</name>
    <dbReference type="NCBI Taxonomy" id="260755"/>
    <lineage>
        <taxon>Bacteria</taxon>
        <taxon>Pseudomonadati</taxon>
        <taxon>Pseudomonadota</taxon>
        <taxon>Betaproteobacteria</taxon>
        <taxon>Burkholderiales</taxon>
        <taxon>Comamonadaceae</taxon>
        <taxon>Ramlibacter</taxon>
        <taxon>environmental samples</taxon>
    </lineage>
</organism>
<reference evidence="2" key="1">
    <citation type="submission" date="2020-02" db="EMBL/GenBank/DDBJ databases">
        <authorList>
            <person name="Meier V. D."/>
        </authorList>
    </citation>
    <scope>NUCLEOTIDE SEQUENCE</scope>
    <source>
        <strain evidence="2">AVDCRST_MAG51</strain>
    </source>
</reference>
<evidence type="ECO:0000313" key="2">
    <source>
        <dbReference type="EMBL" id="CAA9403094.1"/>
    </source>
</evidence>
<dbReference type="AlphaFoldDB" id="A0A6J4P376"/>
<gene>
    <name evidence="2" type="ORF">AVDCRST_MAG51-1000</name>
</gene>
<evidence type="ECO:0000256" key="1">
    <source>
        <dbReference type="SAM" id="Phobius"/>
    </source>
</evidence>